<proteinExistence type="predicted"/>
<keyword evidence="1" id="KW-0812">Transmembrane</keyword>
<dbReference type="InterPro" id="IPR052923">
    <property type="entry name" value="UPF0718"/>
</dbReference>
<feature type="transmembrane region" description="Helical" evidence="1">
    <location>
        <begin position="12"/>
        <end position="29"/>
    </location>
</feature>
<comment type="caution">
    <text evidence="2">The sequence shown here is derived from an EMBL/GenBank/DDBJ whole genome shotgun (WGS) entry which is preliminary data.</text>
</comment>
<evidence type="ECO:0008006" key="4">
    <source>
        <dbReference type="Google" id="ProtNLM"/>
    </source>
</evidence>
<accession>A0A1G1VSH6</accession>
<keyword evidence="1" id="KW-0472">Membrane</keyword>
<dbReference type="Proteomes" id="UP000179233">
    <property type="component" value="Unassembled WGS sequence"/>
</dbReference>
<dbReference type="PANTHER" id="PTHR34184:SF4">
    <property type="entry name" value="UPF0718 PROTEIN YCGR"/>
    <property type="match status" value="1"/>
</dbReference>
<organism evidence="2 3">
    <name type="scientific">Candidatus Chisholmbacteria bacterium RIFCSPHIGHO2_01_FULL_52_32</name>
    <dbReference type="NCBI Taxonomy" id="1797591"/>
    <lineage>
        <taxon>Bacteria</taxon>
        <taxon>Candidatus Chisholmiibacteriota</taxon>
    </lineage>
</organism>
<evidence type="ECO:0000256" key="1">
    <source>
        <dbReference type="SAM" id="Phobius"/>
    </source>
</evidence>
<dbReference type="EMBL" id="MHCJ01000003">
    <property type="protein sequence ID" value="OGY18274.1"/>
    <property type="molecule type" value="Genomic_DNA"/>
</dbReference>
<sequence>MEPFLATLFRYALAILPWVLVGMCLAFFLEKKINRKAIRDHFSRVSIRGLFVVQILGMISPLSIMSFLPMASELEGMGFNPGILLSFLIAERAYDLQSFFIVSGLFGIRYALLNGLAIFLTLLVTGLFLRKTLVRFTAVHKLFHHGFWQRQGRLFVLVVLGIVAGAIVRTVIPEGQFHAYTGGNTGGFLVALLTGFLFYFGPIVGNYPVAKAFAELGMSPMGTFAFLTVSPILNLVVIMLFGASVGWRNTLKAFFVYAVTASIVTVLLSFLL</sequence>
<feature type="transmembrane region" description="Helical" evidence="1">
    <location>
        <begin position="184"/>
        <end position="204"/>
    </location>
</feature>
<feature type="transmembrane region" description="Helical" evidence="1">
    <location>
        <begin position="50"/>
        <end position="71"/>
    </location>
</feature>
<dbReference type="AlphaFoldDB" id="A0A1G1VSH6"/>
<dbReference type="PANTHER" id="PTHR34184">
    <property type="entry name" value="UPF0718 PROTEIN YCGR"/>
    <property type="match status" value="1"/>
</dbReference>
<feature type="transmembrane region" description="Helical" evidence="1">
    <location>
        <begin position="254"/>
        <end position="271"/>
    </location>
</feature>
<protein>
    <recommendedName>
        <fullName evidence="4">Permease</fullName>
    </recommendedName>
</protein>
<name>A0A1G1VSH6_9BACT</name>
<reference evidence="2 3" key="1">
    <citation type="journal article" date="2016" name="Nat. Commun.">
        <title>Thousands of microbial genomes shed light on interconnected biogeochemical processes in an aquifer system.</title>
        <authorList>
            <person name="Anantharaman K."/>
            <person name="Brown C.T."/>
            <person name="Hug L.A."/>
            <person name="Sharon I."/>
            <person name="Castelle C.J."/>
            <person name="Probst A.J."/>
            <person name="Thomas B.C."/>
            <person name="Singh A."/>
            <person name="Wilkins M.J."/>
            <person name="Karaoz U."/>
            <person name="Brodie E.L."/>
            <person name="Williams K.H."/>
            <person name="Hubbard S.S."/>
            <person name="Banfield J.F."/>
        </authorList>
    </citation>
    <scope>NUCLEOTIDE SEQUENCE [LARGE SCALE GENOMIC DNA]</scope>
</reference>
<evidence type="ECO:0000313" key="2">
    <source>
        <dbReference type="EMBL" id="OGY18274.1"/>
    </source>
</evidence>
<gene>
    <name evidence="2" type="ORF">A2786_02010</name>
</gene>
<feature type="transmembrane region" description="Helical" evidence="1">
    <location>
        <begin position="106"/>
        <end position="129"/>
    </location>
</feature>
<feature type="transmembrane region" description="Helical" evidence="1">
    <location>
        <begin position="224"/>
        <end position="247"/>
    </location>
</feature>
<feature type="transmembrane region" description="Helical" evidence="1">
    <location>
        <begin position="154"/>
        <end position="172"/>
    </location>
</feature>
<evidence type="ECO:0000313" key="3">
    <source>
        <dbReference type="Proteomes" id="UP000179233"/>
    </source>
</evidence>
<keyword evidence="1" id="KW-1133">Transmembrane helix</keyword>